<evidence type="ECO:0000313" key="1">
    <source>
        <dbReference type="EMBL" id="KGG50384.1"/>
    </source>
</evidence>
<keyword evidence="2" id="KW-1185">Reference proteome</keyword>
<dbReference type="AlphaFoldDB" id="A0A098VNQ0"/>
<name>A0A098VNQ0_9MICR</name>
<gene>
    <name evidence="1" type="ORF">DI09_72p30</name>
</gene>
<comment type="caution">
    <text evidence="1">The sequence shown here is derived from an EMBL/GenBank/DDBJ whole genome shotgun (WGS) entry which is preliminary data.</text>
</comment>
<dbReference type="Proteomes" id="UP000029725">
    <property type="component" value="Unassembled WGS sequence"/>
</dbReference>
<sequence length="209" mass="23655">MFHDCVCLVFKEPLDHFPESLLNYRFSSGFLFGSFPANVDLLDANSHSPKDIIYILENNRAARRMSAPAYIPDKLIPGSGLFMLMNTSNNLLNFLEELRHNNMFVYIVAKLSVPDKERWKERQLARENCSSVLGKKISLPVVNIIEDSDDIYIVLLLIRPGYSRCDRITRPDDVIANALESGTLASSSLDSFIFKDLPFKMGIAEKFGS</sequence>
<proteinExistence type="predicted"/>
<dbReference type="GeneID" id="25260726"/>
<evidence type="ECO:0000313" key="2">
    <source>
        <dbReference type="Proteomes" id="UP000029725"/>
    </source>
</evidence>
<accession>A0A098VNQ0</accession>
<dbReference type="VEuPathDB" id="MicrosporidiaDB:DI09_72p30"/>
<protein>
    <submittedName>
        <fullName evidence="1">Uncharacterized protein</fullName>
    </submittedName>
</protein>
<reference evidence="1 2" key="1">
    <citation type="submission" date="2014-04" db="EMBL/GenBank/DDBJ databases">
        <title>A new species of microsporidia sheds light on the evolution of extreme parasitism.</title>
        <authorList>
            <person name="Haag K.L."/>
            <person name="James T.Y."/>
            <person name="Larsson R."/>
            <person name="Schaer T.M."/>
            <person name="Refardt D."/>
            <person name="Pombert J.-F."/>
            <person name="Ebert D."/>
        </authorList>
    </citation>
    <scope>NUCLEOTIDE SEQUENCE [LARGE SCALE GENOMIC DNA]</scope>
    <source>
        <strain evidence="1 2">UGP3</strain>
        <tissue evidence="1">Spores</tissue>
    </source>
</reference>
<organism evidence="1 2">
    <name type="scientific">Mitosporidium daphniae</name>
    <dbReference type="NCBI Taxonomy" id="1485682"/>
    <lineage>
        <taxon>Eukaryota</taxon>
        <taxon>Fungi</taxon>
        <taxon>Fungi incertae sedis</taxon>
        <taxon>Microsporidia</taxon>
        <taxon>Mitosporidium</taxon>
    </lineage>
</organism>
<dbReference type="EMBL" id="JMKJ01000582">
    <property type="protein sequence ID" value="KGG50384.1"/>
    <property type="molecule type" value="Genomic_DNA"/>
</dbReference>
<dbReference type="HOGENOM" id="CLU_1315684_0_0_1"/>
<dbReference type="RefSeq" id="XP_013236827.1">
    <property type="nucleotide sequence ID" value="XM_013381373.1"/>
</dbReference>